<feature type="transmembrane region" description="Helical" evidence="7">
    <location>
        <begin position="417"/>
        <end position="435"/>
    </location>
</feature>
<protein>
    <recommendedName>
        <fullName evidence="8">Integral membrane bound transporter domain-containing protein</fullName>
    </recommendedName>
</protein>
<feature type="transmembrane region" description="Helical" evidence="7">
    <location>
        <begin position="442"/>
        <end position="463"/>
    </location>
</feature>
<accession>A0A511BQZ1</accession>
<dbReference type="GO" id="GO:0005886">
    <property type="term" value="C:plasma membrane"/>
    <property type="evidence" value="ECO:0007669"/>
    <property type="project" value="UniProtKB-SubCell"/>
</dbReference>
<organism evidence="9 10">
    <name type="scientific">Swaminathania salitolerans</name>
    <dbReference type="NCBI Taxonomy" id="182838"/>
    <lineage>
        <taxon>Bacteria</taxon>
        <taxon>Pseudomonadati</taxon>
        <taxon>Pseudomonadota</taxon>
        <taxon>Alphaproteobacteria</taxon>
        <taxon>Acetobacterales</taxon>
        <taxon>Acetobacteraceae</taxon>
        <taxon>Swaminathania</taxon>
    </lineage>
</organism>
<feature type="transmembrane region" description="Helical" evidence="7">
    <location>
        <begin position="493"/>
        <end position="513"/>
    </location>
</feature>
<keyword evidence="3 7" id="KW-0812">Transmembrane</keyword>
<feature type="transmembrane region" description="Helical" evidence="7">
    <location>
        <begin position="75"/>
        <end position="97"/>
    </location>
</feature>
<dbReference type="EMBL" id="BJVC01000004">
    <property type="protein sequence ID" value="GEL02766.1"/>
    <property type="molecule type" value="Genomic_DNA"/>
</dbReference>
<dbReference type="PANTHER" id="PTHR30509">
    <property type="entry name" value="P-HYDROXYBENZOIC ACID EFFLUX PUMP SUBUNIT-RELATED"/>
    <property type="match status" value="1"/>
</dbReference>
<evidence type="ECO:0000259" key="8">
    <source>
        <dbReference type="Pfam" id="PF13515"/>
    </source>
</evidence>
<evidence type="ECO:0000256" key="5">
    <source>
        <dbReference type="ARBA" id="ARBA00023136"/>
    </source>
</evidence>
<keyword evidence="5 7" id="KW-0472">Membrane</keyword>
<evidence type="ECO:0000256" key="7">
    <source>
        <dbReference type="SAM" id="Phobius"/>
    </source>
</evidence>
<evidence type="ECO:0000313" key="10">
    <source>
        <dbReference type="Proteomes" id="UP000321405"/>
    </source>
</evidence>
<comment type="subcellular location">
    <subcellularLocation>
        <location evidence="1">Cell membrane</location>
        <topology evidence="1">Multi-pass membrane protein</topology>
    </subcellularLocation>
</comment>
<evidence type="ECO:0000256" key="1">
    <source>
        <dbReference type="ARBA" id="ARBA00004651"/>
    </source>
</evidence>
<sequence>MLESPLRRGYEMSSVPAFLMKEMASVPGRARNTALLIAQVVVTILIGETFRIPDLPVLVFICFFLSGNDAASNTSTALMAGLVIVAGTALTIVLLMVSLSEPGLRLPLMLLLTLAAGFFSQAMTMGALANILLFWIVYMAMNADLLESVGYALNGYVGNTTGSVIPDAAYLPPEESLLHLLLWIGAVFMISLAIIAIANKLAGHDPLTMLRGGIVARLEAVSRFCTTGGEARDAATADLAGLAEQGVAGLRSLFDLSSKLHPDLPRHHLGLAMIRTLARLVMIMMAWSRLRKPGDEAFLHRIGDAVRVLLDLCQPGTNAGKGAGFDETGLHDSAGQFRDDPVLFPLALELVRCLTVIQALLVKPDRAGDALAPEIRAATKNIFKPDAFTNPAYPRAAIRIALSVVICYAITRFTAWPGIQTCVVTCFLVSLGTIGDSVHKMLLRISGALIGAFFGIGTILVIMPHLVNVMDLLLAVLPVAALAGWVKSGSERISYAGVQISMAYFMTILQGYGPTLDMETARNRVVGILIGNVIVYLMSALLWPVSTTNIARRHLTAAVRQFATLLALRRARPDALVDIAQETEREKFGRAIATTRTALQNAPFEEERLRNASDAPDVTPRLVTEIQMIAIPVAVLSDLGRDPTPGAKAHIEAMQTWFSGFADWLDGARDARDLMGALPAAPALPDDPEREAWFGLLESRLKRILDACAPEAEAVAEGAASS</sequence>
<reference evidence="9 10" key="1">
    <citation type="submission" date="2019-07" db="EMBL/GenBank/DDBJ databases">
        <title>Whole genome shotgun sequence of Swaminathania salitolerans NBRC 104436.</title>
        <authorList>
            <person name="Hosoyama A."/>
            <person name="Uohara A."/>
            <person name="Ohji S."/>
            <person name="Ichikawa N."/>
        </authorList>
    </citation>
    <scope>NUCLEOTIDE SEQUENCE [LARGE SCALE GENOMIC DNA]</scope>
    <source>
        <strain evidence="9 10">NBRC 104436</strain>
    </source>
</reference>
<gene>
    <name evidence="9" type="ORF">SSA02_19290</name>
</gene>
<evidence type="ECO:0000256" key="6">
    <source>
        <dbReference type="ARBA" id="ARBA00043993"/>
    </source>
</evidence>
<keyword evidence="4 7" id="KW-1133">Transmembrane helix</keyword>
<evidence type="ECO:0000256" key="3">
    <source>
        <dbReference type="ARBA" id="ARBA00022692"/>
    </source>
</evidence>
<dbReference type="InterPro" id="IPR049453">
    <property type="entry name" value="Memb_transporter_dom"/>
</dbReference>
<keyword evidence="10" id="KW-1185">Reference proteome</keyword>
<feature type="domain" description="Integral membrane bound transporter" evidence="8">
    <location>
        <begin position="406"/>
        <end position="537"/>
    </location>
</feature>
<dbReference type="AlphaFoldDB" id="A0A511BQZ1"/>
<evidence type="ECO:0000313" key="9">
    <source>
        <dbReference type="EMBL" id="GEL02766.1"/>
    </source>
</evidence>
<evidence type="ECO:0000256" key="4">
    <source>
        <dbReference type="ARBA" id="ARBA00022989"/>
    </source>
</evidence>
<name>A0A511BQZ1_9PROT</name>
<feature type="transmembrane region" description="Helical" evidence="7">
    <location>
        <begin position="469"/>
        <end position="486"/>
    </location>
</feature>
<feature type="transmembrane region" description="Helical" evidence="7">
    <location>
        <begin position="180"/>
        <end position="202"/>
    </location>
</feature>
<feature type="transmembrane region" description="Helical" evidence="7">
    <location>
        <begin position="109"/>
        <end position="138"/>
    </location>
</feature>
<dbReference type="Pfam" id="PF13515">
    <property type="entry name" value="FUSC_2"/>
    <property type="match status" value="1"/>
</dbReference>
<keyword evidence="2" id="KW-1003">Cell membrane</keyword>
<dbReference type="PANTHER" id="PTHR30509:SF9">
    <property type="entry name" value="MULTIDRUG RESISTANCE PROTEIN MDTO"/>
    <property type="match status" value="1"/>
</dbReference>
<comment type="caution">
    <text evidence="9">The sequence shown here is derived from an EMBL/GenBank/DDBJ whole genome shotgun (WGS) entry which is preliminary data.</text>
</comment>
<proteinExistence type="inferred from homology"/>
<evidence type="ECO:0000256" key="2">
    <source>
        <dbReference type="ARBA" id="ARBA00022475"/>
    </source>
</evidence>
<feature type="transmembrane region" description="Helical" evidence="7">
    <location>
        <begin position="525"/>
        <end position="545"/>
    </location>
</feature>
<dbReference type="Proteomes" id="UP000321405">
    <property type="component" value="Unassembled WGS sequence"/>
</dbReference>
<comment type="similarity">
    <text evidence="6">Belongs to the YccS/YhfK family.</text>
</comment>